<keyword evidence="4" id="KW-0732">Signal</keyword>
<evidence type="ECO:0000313" key="7">
    <source>
        <dbReference type="Proteomes" id="UP001603857"/>
    </source>
</evidence>
<keyword evidence="7" id="KW-1185">Reference proteome</keyword>
<evidence type="ECO:0000256" key="3">
    <source>
        <dbReference type="SAM" id="Phobius"/>
    </source>
</evidence>
<keyword evidence="2" id="KW-0430">Lectin</keyword>
<sequence length="275" mass="29603">MHAFCFSILCSLTFLTASSSAATLSNFEPGIHLSGDARIVADHVTLASSAVLRRSRPLAFSSPATSLSTHFSFSLSPAAGHGFLLILSPPSNSSRFVAVHFHANRVAIDAGSRVAGNANLALNSGEKLNAWVDYEGSSKTLEVRLSKLGKKKPWNPVVSHWVDLFKMWGGDPVFAGLSCSNGAHSAQVVSIYSWRVSTREGSSEEEHSNFCPLTVLAGVIFGTGCVALLAFVLLFTWVIFFPAKPDHSLVNIPHDVAYQKIDVAVYKNSQDHDQS</sequence>
<keyword evidence="3" id="KW-0812">Transmembrane</keyword>
<dbReference type="EMBL" id="JBGMDY010000005">
    <property type="protein sequence ID" value="KAL2333321.1"/>
    <property type="molecule type" value="Genomic_DNA"/>
</dbReference>
<evidence type="ECO:0000313" key="6">
    <source>
        <dbReference type="EMBL" id="KAL2333321.1"/>
    </source>
</evidence>
<dbReference type="SUPFAM" id="SSF49899">
    <property type="entry name" value="Concanavalin A-like lectins/glucanases"/>
    <property type="match status" value="1"/>
</dbReference>
<evidence type="ECO:0000256" key="1">
    <source>
        <dbReference type="ARBA" id="ARBA00007606"/>
    </source>
</evidence>
<accession>A0ABD1MC04</accession>
<dbReference type="GO" id="GO:0030246">
    <property type="term" value="F:carbohydrate binding"/>
    <property type="evidence" value="ECO:0007669"/>
    <property type="project" value="UniProtKB-KW"/>
</dbReference>
<dbReference type="Proteomes" id="UP001603857">
    <property type="component" value="Unassembled WGS sequence"/>
</dbReference>
<comment type="caution">
    <text evidence="6">The sequence shown here is derived from an EMBL/GenBank/DDBJ whole genome shotgun (WGS) entry which is preliminary data.</text>
</comment>
<dbReference type="PANTHER" id="PTHR32401:SF15">
    <property type="entry name" value="L-TYPE LECTIN-DOMAIN CONTAINING RECEPTOR KINASE VIII.2-LIKE"/>
    <property type="match status" value="1"/>
</dbReference>
<evidence type="ECO:0000256" key="2">
    <source>
        <dbReference type="ARBA" id="ARBA00022734"/>
    </source>
</evidence>
<dbReference type="AlphaFoldDB" id="A0ABD1MC04"/>
<feature type="chain" id="PRO_5044758198" description="Legume lectin domain-containing protein" evidence="4">
    <location>
        <begin position="22"/>
        <end position="275"/>
    </location>
</feature>
<feature type="domain" description="Legume lectin" evidence="5">
    <location>
        <begin position="112"/>
        <end position="207"/>
    </location>
</feature>
<feature type="transmembrane region" description="Helical" evidence="3">
    <location>
        <begin position="215"/>
        <end position="240"/>
    </location>
</feature>
<feature type="signal peptide" evidence="4">
    <location>
        <begin position="1"/>
        <end position="21"/>
    </location>
</feature>
<organism evidence="6 7">
    <name type="scientific">Flemingia macrophylla</name>
    <dbReference type="NCBI Taxonomy" id="520843"/>
    <lineage>
        <taxon>Eukaryota</taxon>
        <taxon>Viridiplantae</taxon>
        <taxon>Streptophyta</taxon>
        <taxon>Embryophyta</taxon>
        <taxon>Tracheophyta</taxon>
        <taxon>Spermatophyta</taxon>
        <taxon>Magnoliopsida</taxon>
        <taxon>eudicotyledons</taxon>
        <taxon>Gunneridae</taxon>
        <taxon>Pentapetalae</taxon>
        <taxon>rosids</taxon>
        <taxon>fabids</taxon>
        <taxon>Fabales</taxon>
        <taxon>Fabaceae</taxon>
        <taxon>Papilionoideae</taxon>
        <taxon>50 kb inversion clade</taxon>
        <taxon>NPAAA clade</taxon>
        <taxon>indigoferoid/millettioid clade</taxon>
        <taxon>Phaseoleae</taxon>
        <taxon>Flemingia</taxon>
    </lineage>
</organism>
<evidence type="ECO:0000259" key="5">
    <source>
        <dbReference type="Pfam" id="PF00139"/>
    </source>
</evidence>
<dbReference type="PANTHER" id="PTHR32401">
    <property type="entry name" value="CONCANAVALIN A-LIKE LECTIN FAMILY PROTEIN"/>
    <property type="match status" value="1"/>
</dbReference>
<dbReference type="Pfam" id="PF00139">
    <property type="entry name" value="Lectin_legB"/>
    <property type="match status" value="1"/>
</dbReference>
<keyword evidence="3" id="KW-0472">Membrane</keyword>
<protein>
    <recommendedName>
        <fullName evidence="5">Legume lectin domain-containing protein</fullName>
    </recommendedName>
</protein>
<reference evidence="6 7" key="1">
    <citation type="submission" date="2024-08" db="EMBL/GenBank/DDBJ databases">
        <title>Insights into the chromosomal genome structure of Flemingia macrophylla.</title>
        <authorList>
            <person name="Ding Y."/>
            <person name="Zhao Y."/>
            <person name="Bi W."/>
            <person name="Wu M."/>
            <person name="Zhao G."/>
            <person name="Gong Y."/>
            <person name="Li W."/>
            <person name="Zhang P."/>
        </authorList>
    </citation>
    <scope>NUCLEOTIDE SEQUENCE [LARGE SCALE GENOMIC DNA]</scope>
    <source>
        <strain evidence="6">DYQJB</strain>
        <tissue evidence="6">Leaf</tissue>
    </source>
</reference>
<comment type="similarity">
    <text evidence="1">Belongs to the leguminous lectin family.</text>
</comment>
<dbReference type="InterPro" id="IPR050258">
    <property type="entry name" value="Leguminous_Lectin"/>
</dbReference>
<name>A0ABD1MC04_9FABA</name>
<dbReference type="InterPro" id="IPR001220">
    <property type="entry name" value="Legume_lectin_dom"/>
</dbReference>
<keyword evidence="3" id="KW-1133">Transmembrane helix</keyword>
<evidence type="ECO:0000256" key="4">
    <source>
        <dbReference type="SAM" id="SignalP"/>
    </source>
</evidence>
<proteinExistence type="inferred from homology"/>
<gene>
    <name evidence="6" type="ORF">Fmac_014534</name>
</gene>
<dbReference type="InterPro" id="IPR013320">
    <property type="entry name" value="ConA-like_dom_sf"/>
</dbReference>
<dbReference type="Gene3D" id="2.60.120.200">
    <property type="match status" value="1"/>
</dbReference>